<evidence type="ECO:0000313" key="4">
    <source>
        <dbReference type="Proteomes" id="UP001499978"/>
    </source>
</evidence>
<comment type="caution">
    <text evidence="3">The sequence shown here is derived from an EMBL/GenBank/DDBJ whole genome shotgun (WGS) entry which is preliminary data.</text>
</comment>
<dbReference type="PANTHER" id="PTHR48079">
    <property type="entry name" value="PROTEIN YEEZ"/>
    <property type="match status" value="1"/>
</dbReference>
<protein>
    <submittedName>
        <fullName evidence="3">SDR family oxidoreductase</fullName>
    </submittedName>
</protein>
<feature type="region of interest" description="Disordered" evidence="1">
    <location>
        <begin position="1"/>
        <end position="32"/>
    </location>
</feature>
<dbReference type="Gene3D" id="3.40.50.720">
    <property type="entry name" value="NAD(P)-binding Rossmann-like Domain"/>
    <property type="match status" value="1"/>
</dbReference>
<dbReference type="SUPFAM" id="SSF51735">
    <property type="entry name" value="NAD(P)-binding Rossmann-fold domains"/>
    <property type="match status" value="1"/>
</dbReference>
<proteinExistence type="predicted"/>
<organism evidence="3 4">
    <name type="scientific">Pilimelia columellifera subsp. columellifera</name>
    <dbReference type="NCBI Taxonomy" id="706583"/>
    <lineage>
        <taxon>Bacteria</taxon>
        <taxon>Bacillati</taxon>
        <taxon>Actinomycetota</taxon>
        <taxon>Actinomycetes</taxon>
        <taxon>Micromonosporales</taxon>
        <taxon>Micromonosporaceae</taxon>
        <taxon>Pilimelia</taxon>
    </lineage>
</organism>
<dbReference type="PANTHER" id="PTHR48079:SF6">
    <property type="entry name" value="NAD(P)-BINDING DOMAIN-CONTAINING PROTEIN-RELATED"/>
    <property type="match status" value="1"/>
</dbReference>
<dbReference type="Pfam" id="PF01370">
    <property type="entry name" value="Epimerase"/>
    <property type="match status" value="1"/>
</dbReference>
<keyword evidence="4" id="KW-1185">Reference proteome</keyword>
<dbReference type="InterPro" id="IPR001509">
    <property type="entry name" value="Epimerase_deHydtase"/>
</dbReference>
<name>A0ABN3N3P1_9ACTN</name>
<gene>
    <name evidence="3" type="ORF">GCM10010201_06520</name>
</gene>
<evidence type="ECO:0000259" key="2">
    <source>
        <dbReference type="Pfam" id="PF01370"/>
    </source>
</evidence>
<dbReference type="EMBL" id="BAAARY010000002">
    <property type="protein sequence ID" value="GAA2513506.1"/>
    <property type="molecule type" value="Genomic_DNA"/>
</dbReference>
<evidence type="ECO:0000313" key="3">
    <source>
        <dbReference type="EMBL" id="GAA2513506.1"/>
    </source>
</evidence>
<feature type="domain" description="NAD-dependent epimerase/dehydratase" evidence="2">
    <location>
        <begin position="50"/>
        <end position="249"/>
    </location>
</feature>
<dbReference type="Proteomes" id="UP001499978">
    <property type="component" value="Unassembled WGS sequence"/>
</dbReference>
<evidence type="ECO:0000256" key="1">
    <source>
        <dbReference type="SAM" id="MobiDB-lite"/>
    </source>
</evidence>
<accession>A0ABN3N3P1</accession>
<sequence>MSSLAPLRPGQRLIAERGRAAGPGASAHSETRRRRSAPFRWLWSDPTMRILVLGGTAWLGREVSRQAVQRGHGVTCLARGEAGGVAEGARLVVADRAERGAYEEVAGDGWDAVIEVSWQPRFVREALRALADRAGHWTYVSSGNAYAAQDTPGADESAPLLAPTEADRVTREEYGPAKVACEQACQSALGDRLLVARSGLIAGPGDPSDRAGAWVARAARDPHGPMLVPGPSGQPTQAVDVRDLAAWLVDCATSRVIGVFNAYGPVLSLGEWIELSRRIGGHDGPVIEADPRWLVDQGVTQYMGPESLTMWIVDPEWAGWQARDTTAAVAAGLRHRRREQMLADILVWERQLGLDRDRKAGLSPQREAQLLRLLAER</sequence>
<reference evidence="3 4" key="1">
    <citation type="journal article" date="2019" name="Int. J. Syst. Evol. Microbiol.">
        <title>The Global Catalogue of Microorganisms (GCM) 10K type strain sequencing project: providing services to taxonomists for standard genome sequencing and annotation.</title>
        <authorList>
            <consortium name="The Broad Institute Genomics Platform"/>
            <consortium name="The Broad Institute Genome Sequencing Center for Infectious Disease"/>
            <person name="Wu L."/>
            <person name="Ma J."/>
        </authorList>
    </citation>
    <scope>NUCLEOTIDE SEQUENCE [LARGE SCALE GENOMIC DNA]</scope>
    <source>
        <strain evidence="3 4">JCM 3367</strain>
    </source>
</reference>
<dbReference type="InterPro" id="IPR051783">
    <property type="entry name" value="NAD(P)-dependent_oxidoreduct"/>
</dbReference>
<dbReference type="RefSeq" id="WP_344167959.1">
    <property type="nucleotide sequence ID" value="NZ_BAAARY010000002.1"/>
</dbReference>
<dbReference type="InterPro" id="IPR036291">
    <property type="entry name" value="NAD(P)-bd_dom_sf"/>
</dbReference>